<accession>A0A1U9ZXY8</accession>
<evidence type="ECO:0000313" key="4">
    <source>
        <dbReference type="Proteomes" id="UP000190797"/>
    </source>
</evidence>
<reference evidence="4" key="1">
    <citation type="journal article" date="2017" name="Med. Chem. Commun.">
        <title>Nonomuraea sp. ATCC 55076 harbours the largest actinomycete chromosome to date and the kistamicin biosynthetic gene cluster.</title>
        <authorList>
            <person name="Nazari B."/>
            <person name="Forneris C.C."/>
            <person name="Gibson M.I."/>
            <person name="Moon K."/>
            <person name="Schramma K.R."/>
            <person name="Seyedsayamdost M.R."/>
        </authorList>
    </citation>
    <scope>NUCLEOTIDE SEQUENCE [LARGE SCALE GENOMIC DNA]</scope>
    <source>
        <strain evidence="4">ATCC 55076</strain>
    </source>
</reference>
<protein>
    <submittedName>
        <fullName evidence="3">Uncharacterized protein</fullName>
    </submittedName>
</protein>
<keyword evidence="4" id="KW-1185">Reference proteome</keyword>
<evidence type="ECO:0000256" key="2">
    <source>
        <dbReference type="SAM" id="MobiDB-lite"/>
    </source>
</evidence>
<feature type="coiled-coil region" evidence="1">
    <location>
        <begin position="228"/>
        <end position="259"/>
    </location>
</feature>
<organism evidence="3 4">
    <name type="scientific">[Actinomadura] parvosata subsp. kistnae</name>
    <dbReference type="NCBI Taxonomy" id="1909395"/>
    <lineage>
        <taxon>Bacteria</taxon>
        <taxon>Bacillati</taxon>
        <taxon>Actinomycetota</taxon>
        <taxon>Actinomycetes</taxon>
        <taxon>Streptosporangiales</taxon>
        <taxon>Streptosporangiaceae</taxon>
        <taxon>Nonomuraea</taxon>
    </lineage>
</organism>
<proteinExistence type="predicted"/>
<sequence>MSEASLCVALRCGGQRGPRRAEPGWFICASCQTRLERDVRVTPTLERWLSFHVAPGSEGGPKVSGSRDAPVPVRLNVLDHVAHIQHILKSWAWLIAQQRGLEYPSRMSVTALALWLARDLTWPAGRPWIADMCDELAGLRRTAHGLAPWQVQVDYLTGPCPSCDLRALARVAGETYIECDLRLGGCSSLWTDQEYHRQVAEITENHRRTTMLTMVRRHSGRLPPAEQRVEAERDLQAVADAYAEAKRAAEEAYARAMAEPTKRLHAAIRAAAAPPEGVPGAENKSLVTRNRITRSPA</sequence>
<name>A0A1U9ZXY8_9ACTN</name>
<feature type="region of interest" description="Disordered" evidence="2">
    <location>
        <begin position="274"/>
        <end position="297"/>
    </location>
</feature>
<dbReference type="Proteomes" id="UP000190797">
    <property type="component" value="Chromosome"/>
</dbReference>
<dbReference type="AlphaFoldDB" id="A0A1U9ZXY8"/>
<evidence type="ECO:0000256" key="1">
    <source>
        <dbReference type="SAM" id="Coils"/>
    </source>
</evidence>
<keyword evidence="1" id="KW-0175">Coiled coil</keyword>
<dbReference type="STRING" id="1909395.BKM31_16090"/>
<dbReference type="KEGG" id="noa:BKM31_16090"/>
<dbReference type="EMBL" id="CP017717">
    <property type="protein sequence ID" value="AQZ62779.1"/>
    <property type="molecule type" value="Genomic_DNA"/>
</dbReference>
<gene>
    <name evidence="3" type="ORF">BKM31_16090</name>
</gene>
<evidence type="ECO:0000313" key="3">
    <source>
        <dbReference type="EMBL" id="AQZ62779.1"/>
    </source>
</evidence>